<dbReference type="Pfam" id="PF00145">
    <property type="entry name" value="DNA_methylase"/>
    <property type="match status" value="2"/>
</dbReference>
<dbReference type="GO" id="GO:0003886">
    <property type="term" value="F:DNA (cytosine-5-)-methyltransferase activity"/>
    <property type="evidence" value="ECO:0007669"/>
    <property type="project" value="UniProtKB-EC"/>
</dbReference>
<dbReference type="Gene3D" id="3.90.120.10">
    <property type="entry name" value="DNA Methylase, subunit A, domain 2"/>
    <property type="match status" value="1"/>
</dbReference>
<evidence type="ECO:0000313" key="6">
    <source>
        <dbReference type="EMBL" id="SEP19068.1"/>
    </source>
</evidence>
<dbReference type="InterPro" id="IPR029063">
    <property type="entry name" value="SAM-dependent_MTases_sf"/>
</dbReference>
<reference evidence="7" key="1">
    <citation type="submission" date="2016-10" db="EMBL/GenBank/DDBJ databases">
        <authorList>
            <person name="Varghese N."/>
            <person name="Submissions S."/>
        </authorList>
    </citation>
    <scope>NUCLEOTIDE SEQUENCE [LARGE SCALE GENOMIC DNA]</scope>
    <source>
        <strain evidence="7">IBRC-M 10043</strain>
    </source>
</reference>
<proteinExistence type="predicted"/>
<keyword evidence="4" id="KW-0949">S-adenosyl-L-methionine</keyword>
<name>A0A1H8VVV8_9EURY</name>
<dbReference type="Proteomes" id="UP000198775">
    <property type="component" value="Unassembled WGS sequence"/>
</dbReference>
<dbReference type="GO" id="GO:0003677">
    <property type="term" value="F:DNA binding"/>
    <property type="evidence" value="ECO:0007669"/>
    <property type="project" value="TreeGrafter"/>
</dbReference>
<keyword evidence="3 6" id="KW-0808">Transferase</keyword>
<dbReference type="GO" id="GO:0032259">
    <property type="term" value="P:methylation"/>
    <property type="evidence" value="ECO:0007669"/>
    <property type="project" value="UniProtKB-KW"/>
</dbReference>
<keyword evidence="2 6" id="KW-0489">Methyltransferase</keyword>
<evidence type="ECO:0000256" key="4">
    <source>
        <dbReference type="ARBA" id="ARBA00022691"/>
    </source>
</evidence>
<dbReference type="RefSeq" id="WP_092664238.1">
    <property type="nucleotide sequence ID" value="NZ_FOCX01000042.1"/>
</dbReference>
<evidence type="ECO:0000256" key="1">
    <source>
        <dbReference type="ARBA" id="ARBA00011975"/>
    </source>
</evidence>
<dbReference type="GO" id="GO:0044027">
    <property type="term" value="P:negative regulation of gene expression via chromosomal CpG island methylation"/>
    <property type="evidence" value="ECO:0007669"/>
    <property type="project" value="TreeGrafter"/>
</dbReference>
<evidence type="ECO:0000313" key="7">
    <source>
        <dbReference type="Proteomes" id="UP000198775"/>
    </source>
</evidence>
<dbReference type="PROSITE" id="PS51679">
    <property type="entry name" value="SAM_MT_C5"/>
    <property type="match status" value="1"/>
</dbReference>
<dbReference type="InterPro" id="IPR001525">
    <property type="entry name" value="C5_MeTfrase"/>
</dbReference>
<feature type="region of interest" description="Disordered" evidence="5">
    <location>
        <begin position="557"/>
        <end position="577"/>
    </location>
</feature>
<dbReference type="InterPro" id="IPR050390">
    <property type="entry name" value="C5-Methyltransferase"/>
</dbReference>
<dbReference type="SUPFAM" id="SSF53335">
    <property type="entry name" value="S-adenosyl-L-methionine-dependent methyltransferases"/>
    <property type="match status" value="1"/>
</dbReference>
<organism evidence="6 7">
    <name type="scientific">Halorientalis persicus</name>
    <dbReference type="NCBI Taxonomy" id="1367881"/>
    <lineage>
        <taxon>Archaea</taxon>
        <taxon>Methanobacteriati</taxon>
        <taxon>Methanobacteriota</taxon>
        <taxon>Stenosarchaea group</taxon>
        <taxon>Halobacteria</taxon>
        <taxon>Halobacteriales</taxon>
        <taxon>Haloarculaceae</taxon>
        <taxon>Halorientalis</taxon>
    </lineage>
</organism>
<dbReference type="AlphaFoldDB" id="A0A1H8VVV8"/>
<accession>A0A1H8VVV8</accession>
<dbReference type="Gene3D" id="3.40.50.150">
    <property type="entry name" value="Vaccinia Virus protein VP39"/>
    <property type="match status" value="1"/>
</dbReference>
<dbReference type="EC" id="2.1.1.37" evidence="1"/>
<gene>
    <name evidence="6" type="ORF">SAMN05216388_104212</name>
</gene>
<dbReference type="PANTHER" id="PTHR10629:SF52">
    <property type="entry name" value="DNA (CYTOSINE-5)-METHYLTRANSFERASE 1"/>
    <property type="match status" value="1"/>
</dbReference>
<evidence type="ECO:0000256" key="2">
    <source>
        <dbReference type="ARBA" id="ARBA00022603"/>
    </source>
</evidence>
<dbReference type="EMBL" id="FOCX01000042">
    <property type="protein sequence ID" value="SEP19068.1"/>
    <property type="molecule type" value="Genomic_DNA"/>
</dbReference>
<protein>
    <recommendedName>
        <fullName evidence="1">DNA (cytosine-5-)-methyltransferase</fullName>
        <ecNumber evidence="1">2.1.1.37</ecNumber>
    </recommendedName>
</protein>
<sequence length="577" mass="63761">MSSHSETIRAVDLFAGAGGLSWGLVEALTEVAEHLNRPTEAVLEDTIDLVAINHWDTAISTHEENHPWARHYHSDVQAVNPREVFDEQDPDVRILTGGIECTHWSTARGGKPVDQQKREPAWDFLTWVQKLRPATVLVENVPEFERWGSIQADGTPSRDGETFDAWIDALHSLGYAVDWSVLNAADYGDATSRRRLFIIARRNGQPRFPEPTHSEDGDVPGTDEWRSAAEIIDWSDRGKSIWSRGLRGEGKKPLVNNTLQRIAEGVRRYCDDRLEPFADAIETIGKDDVRQMQDDIVPAHLVDDIAPTKDEPFLVKSTRGVTLHPPEVASQENSENAAPFPLTTPHLLGQHSNYVPRDVTEGTVPTIAARGAIQLVDPEPLILPRNGAHRGLHSNPAYRPTERPLHTVTAKNHDGHLLSPYLVPYYSERAGQAPRTHSITDPLPTITATGSDPYLAMPFIDEYYGNGSPNSITEPLPTVTTKDRFSLCLPEFYPFGLDIKYRLLKPAELAAATGFPNDYEFSGTKTEVTKQIGNAVPVNLATALCEAALRDQDPTLFDFESADTPSGQGHPGAADDD</sequence>
<evidence type="ECO:0000256" key="3">
    <source>
        <dbReference type="ARBA" id="ARBA00022679"/>
    </source>
</evidence>
<dbReference type="PRINTS" id="PR00105">
    <property type="entry name" value="C5METTRFRASE"/>
</dbReference>
<dbReference type="OrthoDB" id="5033at2157"/>
<keyword evidence="7" id="KW-1185">Reference proteome</keyword>
<dbReference type="PANTHER" id="PTHR10629">
    <property type="entry name" value="CYTOSINE-SPECIFIC METHYLTRANSFERASE"/>
    <property type="match status" value="1"/>
</dbReference>
<evidence type="ECO:0000256" key="5">
    <source>
        <dbReference type="SAM" id="MobiDB-lite"/>
    </source>
</evidence>